<feature type="compositionally biased region" description="Low complexity" evidence="1">
    <location>
        <begin position="527"/>
        <end position="548"/>
    </location>
</feature>
<evidence type="ECO:0000256" key="1">
    <source>
        <dbReference type="SAM" id="MobiDB-lite"/>
    </source>
</evidence>
<gene>
    <name evidence="2" type="ORF">C1SCF055_LOCUS17414</name>
</gene>
<dbReference type="EMBL" id="CAMXCT010001475">
    <property type="protein sequence ID" value="CAI3990423.1"/>
    <property type="molecule type" value="Genomic_DNA"/>
</dbReference>
<protein>
    <submittedName>
        <fullName evidence="2">Uncharacterized protein</fullName>
    </submittedName>
</protein>
<evidence type="ECO:0000313" key="3">
    <source>
        <dbReference type="EMBL" id="CAL1143798.1"/>
    </source>
</evidence>
<proteinExistence type="predicted"/>
<sequence>RGAEADAANLGPETSTVLDGTGAGMGDVAGPPAGAEVGDGTVPLADGSVPPGGTMPEGTPGDVNAPFPPVPPVITPHGDVNAAEVLAVSTELARKILECSNRLANVTEELAITMEHFTQGKMEIKKGFEELSVQIQNQATCITTMTSGVSFQAGETTKLLKAFDRWAATGRWALAGNQSVEANIKGVQSEVEKQTKMLETNLSHGFDSIGRYLREMVPNRWGAVQSALRKRLSAICGAGKELQLRLHGVGRGAEADAANLGPETSTVLDGTGAGMGDVAGPPAGAEVGDGTVPLADGSVPPGGTMPEGTPGDVNAPFPPVPPVITPHGDVNAAEVLAVSTELARKILECSNRLANVTEELAITMEHFTQGKMEIKKGFEELSVQIQNQATCVTTMTSGVSFQAGETTKLLKAFDRWAATGRWALAGNQSVEANIKGVQSEVEKQTKMLETNLSHGFDSIGRHLREMVRLLEERAQNAAVPAAVGGTGTPITPGGISTSGITIPPMAGSLRGSTTPGHAVGDAGTPLTPGTVSAPGTTGPAGTANPGGLTSPGPAPAPAVPPLPAEPVSLFMAFCPEQPNGPRPNTPLPIPTPCQRVGIVTRDAGTGVQRTLSPTAYRPEQTSGITSL</sequence>
<reference evidence="3" key="2">
    <citation type="submission" date="2024-04" db="EMBL/GenBank/DDBJ databases">
        <authorList>
            <person name="Chen Y."/>
            <person name="Shah S."/>
            <person name="Dougan E. K."/>
            <person name="Thang M."/>
            <person name="Chan C."/>
        </authorList>
    </citation>
    <scope>NUCLEOTIDE SEQUENCE [LARGE SCALE GENOMIC DNA]</scope>
</reference>
<name>A0A9P1FVV1_9DINO</name>
<feature type="compositionally biased region" description="Pro residues" evidence="1">
    <location>
        <begin position="552"/>
        <end position="561"/>
    </location>
</feature>
<dbReference type="AlphaFoldDB" id="A0A9P1FVV1"/>
<feature type="region of interest" description="Disordered" evidence="1">
    <location>
        <begin position="1"/>
        <end position="40"/>
    </location>
</feature>
<comment type="caution">
    <text evidence="2">The sequence shown here is derived from an EMBL/GenBank/DDBJ whole genome shotgun (WGS) entry which is preliminary data.</text>
</comment>
<dbReference type="EMBL" id="CAMXCT020001475">
    <property type="protein sequence ID" value="CAL1143798.1"/>
    <property type="molecule type" value="Genomic_DNA"/>
</dbReference>
<keyword evidence="4" id="KW-1185">Reference proteome</keyword>
<evidence type="ECO:0000313" key="4">
    <source>
        <dbReference type="Proteomes" id="UP001152797"/>
    </source>
</evidence>
<accession>A0A9P1FVV1</accession>
<dbReference type="Proteomes" id="UP001152797">
    <property type="component" value="Unassembled WGS sequence"/>
</dbReference>
<dbReference type="EMBL" id="CAMXCT030001475">
    <property type="protein sequence ID" value="CAL4777735.1"/>
    <property type="molecule type" value="Genomic_DNA"/>
</dbReference>
<feature type="non-terminal residue" evidence="2">
    <location>
        <position position="1"/>
    </location>
</feature>
<organism evidence="2">
    <name type="scientific">Cladocopium goreaui</name>
    <dbReference type="NCBI Taxonomy" id="2562237"/>
    <lineage>
        <taxon>Eukaryota</taxon>
        <taxon>Sar</taxon>
        <taxon>Alveolata</taxon>
        <taxon>Dinophyceae</taxon>
        <taxon>Suessiales</taxon>
        <taxon>Symbiodiniaceae</taxon>
        <taxon>Cladocopium</taxon>
    </lineage>
</organism>
<feature type="region of interest" description="Disordered" evidence="1">
    <location>
        <begin position="509"/>
        <end position="561"/>
    </location>
</feature>
<evidence type="ECO:0000313" key="2">
    <source>
        <dbReference type="EMBL" id="CAI3990423.1"/>
    </source>
</evidence>
<reference evidence="2" key="1">
    <citation type="submission" date="2022-10" db="EMBL/GenBank/DDBJ databases">
        <authorList>
            <person name="Chen Y."/>
            <person name="Dougan E. K."/>
            <person name="Chan C."/>
            <person name="Rhodes N."/>
            <person name="Thang M."/>
        </authorList>
    </citation>
    <scope>NUCLEOTIDE SEQUENCE</scope>
</reference>